<evidence type="ECO:0000256" key="3">
    <source>
        <dbReference type="PROSITE-ProRule" id="PRU00339"/>
    </source>
</evidence>
<dbReference type="OrthoDB" id="421075at2759"/>
<feature type="repeat" description="TPR" evidence="3">
    <location>
        <begin position="629"/>
        <end position="662"/>
    </location>
</feature>
<keyword evidence="2 3" id="KW-0802">TPR repeat</keyword>
<organism evidence="4 5">
    <name type="scientific">Gloeophyllum trabeum (strain ATCC 11539 / FP-39264 / Madison 617)</name>
    <name type="common">Brown rot fungus</name>
    <dbReference type="NCBI Taxonomy" id="670483"/>
    <lineage>
        <taxon>Eukaryota</taxon>
        <taxon>Fungi</taxon>
        <taxon>Dikarya</taxon>
        <taxon>Basidiomycota</taxon>
        <taxon>Agaricomycotina</taxon>
        <taxon>Agaricomycetes</taxon>
        <taxon>Gloeophyllales</taxon>
        <taxon>Gloeophyllaceae</taxon>
        <taxon>Gloeophyllum</taxon>
    </lineage>
</organism>
<dbReference type="SUPFAM" id="SSF48452">
    <property type="entry name" value="TPR-like"/>
    <property type="match status" value="3"/>
</dbReference>
<name>S7RRU8_GLOTA</name>
<dbReference type="SMART" id="SM00028">
    <property type="entry name" value="TPR"/>
    <property type="match status" value="13"/>
</dbReference>
<dbReference type="Proteomes" id="UP000030669">
    <property type="component" value="Unassembled WGS sequence"/>
</dbReference>
<evidence type="ECO:0000256" key="1">
    <source>
        <dbReference type="ARBA" id="ARBA00022737"/>
    </source>
</evidence>
<dbReference type="EMBL" id="KB469299">
    <property type="protein sequence ID" value="EPQ57365.1"/>
    <property type="molecule type" value="Genomic_DNA"/>
</dbReference>
<dbReference type="PANTHER" id="PTHR15704:SF7">
    <property type="entry name" value="SUPERKILLER COMPLEX PROTEIN 3"/>
    <property type="match status" value="1"/>
</dbReference>
<reference evidence="4 5" key="1">
    <citation type="journal article" date="2012" name="Science">
        <title>The Paleozoic origin of enzymatic lignin decomposition reconstructed from 31 fungal genomes.</title>
        <authorList>
            <person name="Floudas D."/>
            <person name="Binder M."/>
            <person name="Riley R."/>
            <person name="Barry K."/>
            <person name="Blanchette R.A."/>
            <person name="Henrissat B."/>
            <person name="Martinez A.T."/>
            <person name="Otillar R."/>
            <person name="Spatafora J.W."/>
            <person name="Yadav J.S."/>
            <person name="Aerts A."/>
            <person name="Benoit I."/>
            <person name="Boyd A."/>
            <person name="Carlson A."/>
            <person name="Copeland A."/>
            <person name="Coutinho P.M."/>
            <person name="de Vries R.P."/>
            <person name="Ferreira P."/>
            <person name="Findley K."/>
            <person name="Foster B."/>
            <person name="Gaskell J."/>
            <person name="Glotzer D."/>
            <person name="Gorecki P."/>
            <person name="Heitman J."/>
            <person name="Hesse C."/>
            <person name="Hori C."/>
            <person name="Igarashi K."/>
            <person name="Jurgens J.A."/>
            <person name="Kallen N."/>
            <person name="Kersten P."/>
            <person name="Kohler A."/>
            <person name="Kuees U."/>
            <person name="Kumar T.K.A."/>
            <person name="Kuo A."/>
            <person name="LaButti K."/>
            <person name="Larrondo L.F."/>
            <person name="Lindquist E."/>
            <person name="Ling A."/>
            <person name="Lombard V."/>
            <person name="Lucas S."/>
            <person name="Lundell T."/>
            <person name="Martin R."/>
            <person name="McLaughlin D.J."/>
            <person name="Morgenstern I."/>
            <person name="Morin E."/>
            <person name="Murat C."/>
            <person name="Nagy L.G."/>
            <person name="Nolan M."/>
            <person name="Ohm R.A."/>
            <person name="Patyshakuliyeva A."/>
            <person name="Rokas A."/>
            <person name="Ruiz-Duenas F.J."/>
            <person name="Sabat G."/>
            <person name="Salamov A."/>
            <person name="Samejima M."/>
            <person name="Schmutz J."/>
            <person name="Slot J.C."/>
            <person name="St John F."/>
            <person name="Stenlid J."/>
            <person name="Sun H."/>
            <person name="Sun S."/>
            <person name="Syed K."/>
            <person name="Tsang A."/>
            <person name="Wiebenga A."/>
            <person name="Young D."/>
            <person name="Pisabarro A."/>
            <person name="Eastwood D.C."/>
            <person name="Martin F."/>
            <person name="Cullen D."/>
            <person name="Grigoriev I.V."/>
            <person name="Hibbett D.S."/>
        </authorList>
    </citation>
    <scope>NUCLEOTIDE SEQUENCE [LARGE SCALE GENOMIC DNA]</scope>
    <source>
        <strain evidence="4 5">ATCC 11539</strain>
    </source>
</reference>
<dbReference type="InterPro" id="IPR011990">
    <property type="entry name" value="TPR-like_helical_dom_sf"/>
</dbReference>
<sequence length="1384" mass="154144">MASIVKNKLKAAREAIAKKDYEAARNNASMVLEFEPDNYNASGLSRFYERTANWRMYAEVLLRMARLHADSGDATKCAEIIQRYVELCRRMGSRMEIVHALCLFLPDSPFYPVLSTLPHPDPTNPTATTTFAAQTAVHNPLPVLEEIVALVEKEEEDTFQREFDKRRTRLNAAGPEQLKKDIGREMWGTSRLPELYNEILNHPDTSDETRRAVEAKLLRHRQRYLHALPLSDEKISVAAEVESLVNGVVLLGIPDEFAWVYYIDGMDSETLEGYDYAVLWRFVGLFPDAPLARLLKAYFAYAGIRNSDDEEDKDEGEEEKKEVDTAAQAKAQVKALNRMTDAFPRLKDSTIAHHIMATIYVEEQEYESTIKVAESGSVLLKRVADERATAQPSPRKEKALNIALATALVHLYPPKHHARAIPLLDDILVKDPRNTACLMGRGYVLQHAAKWAEASEFFLKAVESASENPEVRIRAQEEAAWCQVQMGELEGAAEALRGVLEELGSMKDKDVDMARCWWRLGRCLWETGEDRREEAYRMFITALKSSPSYAPAFTSLGVYYADHGDPTRAAKCFQKAFELDAREAYAARRLAEGFAEEREWDLVEVVARRTIEGEGGFDAAAGRYLPTNAWAWKALGVVELNRRNYSQAITSLQIALRADEADELSWLRLGEAYSRAGRHVAALKALGRAHQLRPDNWICSYLIADVQRQSAQYDEAIQSFETILQDLPSELGVMLSLAQTYLDHGLAQNSSGFIGRAEASFLSAIERSLQALFVSSSNHGVAWKTIADALFYLFELTSFADSDRASSLFSRVAEYASSDFGGHLSGIVSLPIEIPDVPDGRTALKLALASYNHRISLGLNEATAASAWSDLGVAAYVLSCKSPKPQIQEHALHRAISSVKEAIRIEPDNDNFWNTLANMHFVKQPKVSQHAYIRALEINSKDAVTWTNLGLLYLYNNDPDLAKEALSRAQTLDPDHILAWLGQALLAMSTGRDAEARALFEHAVGLSADVPEADLEYAERTFKRLSSVSQRQQSYLDVLLPVFLVLDRFCRRRPEDIDGLHLMALVCEHVGHVELGLEKTEQAIAILEKVYEESEDPMVERQFVVANTTLGRLRLAAQDYSGAVESFETVMNLLAEDEQPASRVLRVQAMFGAGLANFKTGDIARAQELLELAWETSADDVSLKGQVAVLLAQVLWGSRTPEAQETAKSRLLECIADDPENLMAIAVLAGMGILTTDDDLVDATLSEILALPVDKRHALDPARDVTQLLMKHQLDQNNISEALSIAQHALLSEPARQEMRRETASLTLQADDAGSALAILSGAQAQGNIEDLLKSSRIRAVALALEEQGDLEEARKVAQKSVMLAPWDKDNWRTLAFTQCRSVQ</sequence>
<feature type="repeat" description="TPR" evidence="3">
    <location>
        <begin position="663"/>
        <end position="696"/>
    </location>
</feature>
<dbReference type="GO" id="GO:0006401">
    <property type="term" value="P:RNA catabolic process"/>
    <property type="evidence" value="ECO:0007669"/>
    <property type="project" value="InterPro"/>
</dbReference>
<dbReference type="HOGENOM" id="CLU_001688_1_0_1"/>
<accession>S7RRU8</accession>
<dbReference type="GeneID" id="19300024"/>
<dbReference type="InterPro" id="IPR019734">
    <property type="entry name" value="TPR_rpt"/>
</dbReference>
<dbReference type="eggNOG" id="KOG1127">
    <property type="taxonomic scope" value="Eukaryota"/>
</dbReference>
<evidence type="ECO:0000313" key="5">
    <source>
        <dbReference type="Proteomes" id="UP000030669"/>
    </source>
</evidence>
<feature type="repeat" description="TPR" evidence="3">
    <location>
        <begin position="943"/>
        <end position="976"/>
    </location>
</feature>
<dbReference type="STRING" id="670483.S7RRU8"/>
<dbReference type="Pfam" id="PF13432">
    <property type="entry name" value="TPR_16"/>
    <property type="match status" value="2"/>
</dbReference>
<dbReference type="Pfam" id="PF18833">
    <property type="entry name" value="TPR_22"/>
    <property type="match status" value="1"/>
</dbReference>
<gene>
    <name evidence="4" type="ORF">GLOTRDRAFT_115327</name>
</gene>
<evidence type="ECO:0000313" key="4">
    <source>
        <dbReference type="EMBL" id="EPQ57365.1"/>
    </source>
</evidence>
<dbReference type="InterPro" id="IPR039226">
    <property type="entry name" value="Ski3/TTC37"/>
</dbReference>
<dbReference type="KEGG" id="gtr:GLOTRDRAFT_115327"/>
<dbReference type="InterPro" id="IPR040962">
    <property type="entry name" value="TPR_22"/>
</dbReference>
<evidence type="ECO:0000256" key="2">
    <source>
        <dbReference type="ARBA" id="ARBA00022803"/>
    </source>
</evidence>
<dbReference type="GO" id="GO:0055087">
    <property type="term" value="C:Ski complex"/>
    <property type="evidence" value="ECO:0007669"/>
    <property type="project" value="InterPro"/>
</dbReference>
<proteinExistence type="predicted"/>
<keyword evidence="1" id="KW-0677">Repeat</keyword>
<protein>
    <submittedName>
        <fullName evidence="4">TPR-like protein</fullName>
    </submittedName>
</protein>
<dbReference type="OMA" id="CQWELDP"/>
<keyword evidence="5" id="KW-1185">Reference proteome</keyword>
<dbReference type="RefSeq" id="XP_007864474.1">
    <property type="nucleotide sequence ID" value="XM_007866283.1"/>
</dbReference>
<dbReference type="PANTHER" id="PTHR15704">
    <property type="entry name" value="SUPERKILLER 3 PROTEIN-RELATED"/>
    <property type="match status" value="1"/>
</dbReference>
<feature type="repeat" description="TPR" evidence="3">
    <location>
        <begin position="550"/>
        <end position="583"/>
    </location>
</feature>
<dbReference type="PROSITE" id="PS50005">
    <property type="entry name" value="TPR"/>
    <property type="match status" value="4"/>
</dbReference>
<dbReference type="Gene3D" id="1.25.40.10">
    <property type="entry name" value="Tetratricopeptide repeat domain"/>
    <property type="match status" value="4"/>
</dbReference>